<feature type="non-terminal residue" evidence="2">
    <location>
        <position position="1"/>
    </location>
</feature>
<evidence type="ECO:0000256" key="1">
    <source>
        <dbReference type="SAM" id="MobiDB-lite"/>
    </source>
</evidence>
<feature type="region of interest" description="Disordered" evidence="1">
    <location>
        <begin position="75"/>
        <end position="99"/>
    </location>
</feature>
<name>A0A6H5IQZ1_9HYME</name>
<protein>
    <submittedName>
        <fullName evidence="2">Uncharacterized protein</fullName>
    </submittedName>
</protein>
<accession>A0A6H5IQZ1</accession>
<reference evidence="2 3" key="1">
    <citation type="submission" date="2020-02" db="EMBL/GenBank/DDBJ databases">
        <authorList>
            <person name="Ferguson B K."/>
        </authorList>
    </citation>
    <scope>NUCLEOTIDE SEQUENCE [LARGE SCALE GENOMIC DNA]</scope>
</reference>
<organism evidence="2 3">
    <name type="scientific">Trichogramma brassicae</name>
    <dbReference type="NCBI Taxonomy" id="86971"/>
    <lineage>
        <taxon>Eukaryota</taxon>
        <taxon>Metazoa</taxon>
        <taxon>Ecdysozoa</taxon>
        <taxon>Arthropoda</taxon>
        <taxon>Hexapoda</taxon>
        <taxon>Insecta</taxon>
        <taxon>Pterygota</taxon>
        <taxon>Neoptera</taxon>
        <taxon>Endopterygota</taxon>
        <taxon>Hymenoptera</taxon>
        <taxon>Apocrita</taxon>
        <taxon>Proctotrupomorpha</taxon>
        <taxon>Chalcidoidea</taxon>
        <taxon>Trichogrammatidae</taxon>
        <taxon>Trichogramma</taxon>
    </lineage>
</organism>
<dbReference type="AlphaFoldDB" id="A0A6H5IQZ1"/>
<evidence type="ECO:0000313" key="2">
    <source>
        <dbReference type="EMBL" id="CAB0038043.1"/>
    </source>
</evidence>
<feature type="compositionally biased region" description="Basic and acidic residues" evidence="1">
    <location>
        <begin position="79"/>
        <end position="99"/>
    </location>
</feature>
<evidence type="ECO:0000313" key="3">
    <source>
        <dbReference type="Proteomes" id="UP000479190"/>
    </source>
</evidence>
<keyword evidence="3" id="KW-1185">Reference proteome</keyword>
<sequence>NRPNLCGYQQQFLYILLTCGAISLGSHLKLDVRRCRHQIKTGQSASYFYEQSADQCSRGTKALEFRLQPRRKLIKQRPRKADEEHVQQSDPRNRSEGIKTSRLRYAAKSVLSRPSTGEQVTAPLQSIQIFNLNSAPLQIFNSHNLNILNIKTYIPISIITCEPQRPLSSPRAAGKTCDYWSSPARAGRSTNSHPWITHKNRTYNPTILYRPPAQHP</sequence>
<dbReference type="EMBL" id="CADCXV010000886">
    <property type="protein sequence ID" value="CAB0038043.1"/>
    <property type="molecule type" value="Genomic_DNA"/>
</dbReference>
<proteinExistence type="predicted"/>
<dbReference type="Proteomes" id="UP000479190">
    <property type="component" value="Unassembled WGS sequence"/>
</dbReference>
<gene>
    <name evidence="2" type="ORF">TBRA_LOCUS9838</name>
</gene>